<dbReference type="RefSeq" id="WP_111946132.1">
    <property type="nucleotide sequence ID" value="NZ_CATNYA010000093.1"/>
</dbReference>
<feature type="transmembrane region" description="Helical" evidence="1">
    <location>
        <begin position="163"/>
        <end position="186"/>
    </location>
</feature>
<proteinExistence type="predicted"/>
<evidence type="ECO:0000313" key="3">
    <source>
        <dbReference type="Proteomes" id="UP000250234"/>
    </source>
</evidence>
<feature type="transmembrane region" description="Helical" evidence="1">
    <location>
        <begin position="236"/>
        <end position="253"/>
    </location>
</feature>
<keyword evidence="1" id="KW-0812">Transmembrane</keyword>
<feature type="transmembrane region" description="Helical" evidence="1">
    <location>
        <begin position="21"/>
        <end position="39"/>
    </location>
</feature>
<protein>
    <submittedName>
        <fullName evidence="2">Uncharacterized protein</fullName>
    </submittedName>
</protein>
<dbReference type="AlphaFoldDB" id="A0A2X3C9G7"/>
<sequence length="263" mass="31098">MRRLFKLSIINLKYSFNFKNILLIVTFSIIYSMYGINLFKEFQNNISIGDIFLKLYGGVDFKSYNMLEYIQLLGFQIILIYFILKWIYSEFVEKVSLILFRIKSYSVWVYSIIIPAIIKSIFYMIIIYITTLIFTTLKLGFSTEITSNSLNNLMINIPTINTIIKLFILNSLSIILILLIIINIYFILNDFNLSIILTLIIYMISMFWNNKYFSVGNNLTFVRTLYFNVDYVTSNYNYNVLYIGTLILFNLLFSSKIFKIKNI</sequence>
<dbReference type="Proteomes" id="UP000250234">
    <property type="component" value="Unassembled WGS sequence"/>
</dbReference>
<dbReference type="EMBL" id="UAWO01000002">
    <property type="protein sequence ID" value="SQC08496.1"/>
    <property type="molecule type" value="Genomic_DNA"/>
</dbReference>
<feature type="transmembrane region" description="Helical" evidence="1">
    <location>
        <begin position="69"/>
        <end position="88"/>
    </location>
</feature>
<gene>
    <name evidence="2" type="ORF">NCTC8081_02426</name>
</gene>
<feature type="transmembrane region" description="Helical" evidence="1">
    <location>
        <begin position="191"/>
        <end position="208"/>
    </location>
</feature>
<keyword evidence="1" id="KW-0472">Membrane</keyword>
<accession>A0A2X3C9G7</accession>
<reference evidence="2 3" key="1">
    <citation type="submission" date="2018-06" db="EMBL/GenBank/DDBJ databases">
        <authorList>
            <consortium name="Pathogen Informatics"/>
            <person name="Doyle S."/>
        </authorList>
    </citation>
    <scope>NUCLEOTIDE SEQUENCE [LARGE SCALE GENOMIC DNA]</scope>
    <source>
        <strain evidence="2 3">NCTC8081</strain>
    </source>
</reference>
<evidence type="ECO:0000313" key="2">
    <source>
        <dbReference type="EMBL" id="SQC08496.1"/>
    </source>
</evidence>
<organism evidence="2 3">
    <name type="scientific">Clostridium perfringens</name>
    <dbReference type="NCBI Taxonomy" id="1502"/>
    <lineage>
        <taxon>Bacteria</taxon>
        <taxon>Bacillati</taxon>
        <taxon>Bacillota</taxon>
        <taxon>Clostridia</taxon>
        <taxon>Eubacteriales</taxon>
        <taxon>Clostridiaceae</taxon>
        <taxon>Clostridium</taxon>
    </lineage>
</organism>
<keyword evidence="1" id="KW-1133">Transmembrane helix</keyword>
<feature type="transmembrane region" description="Helical" evidence="1">
    <location>
        <begin position="108"/>
        <end position="134"/>
    </location>
</feature>
<name>A0A2X3C9G7_CLOPF</name>
<evidence type="ECO:0000256" key="1">
    <source>
        <dbReference type="SAM" id="Phobius"/>
    </source>
</evidence>